<dbReference type="EMBL" id="CP035727">
    <property type="protein sequence ID" value="QIW17174.2"/>
    <property type="molecule type" value="Genomic_DNA"/>
</dbReference>
<reference evidence="2" key="1">
    <citation type="submission" date="2019-02" db="EMBL/GenBank/DDBJ databases">
        <title>Structural and Functional analysis of Lanthipeptide from Bacillus thuringiensis serovar andalousiensis B23193.</title>
        <authorList>
            <person name="Andreeva J.V."/>
            <person name="Grigoreva A."/>
        </authorList>
    </citation>
    <scope>NUCLEOTIDE SEQUENCE [LARGE SCALE GENOMIC DNA]</scope>
    <source>
        <strain evidence="2">B23193</strain>
    </source>
</reference>
<sequence>MKGDYVKLSEILIGYEKGMYKDGDVFLYQNDTSMQAMLQFGDLVWRDDQVAVSCKNISRDIWAYKERLKNPARYSS</sequence>
<proteinExistence type="predicted"/>
<name>A0A858MAN9_BACTU</name>
<protein>
    <submittedName>
        <fullName evidence="1">Uncharacterized protein</fullName>
    </submittedName>
</protein>
<accession>A0A858MAN9</accession>
<evidence type="ECO:0000313" key="2">
    <source>
        <dbReference type="Proteomes" id="UP000501374"/>
    </source>
</evidence>
<dbReference type="Proteomes" id="UP000501374">
    <property type="component" value="Chromosome"/>
</dbReference>
<gene>
    <name evidence="1" type="ORF">EVG22_01370</name>
</gene>
<organism evidence="1 2">
    <name type="scientific">Bacillus thuringiensis serovar andalousiensis</name>
    <dbReference type="NCBI Taxonomy" id="257985"/>
    <lineage>
        <taxon>Bacteria</taxon>
        <taxon>Bacillati</taxon>
        <taxon>Bacillota</taxon>
        <taxon>Bacilli</taxon>
        <taxon>Bacillales</taxon>
        <taxon>Bacillaceae</taxon>
        <taxon>Bacillus</taxon>
        <taxon>Bacillus cereus group</taxon>
    </lineage>
</organism>
<evidence type="ECO:0000313" key="1">
    <source>
        <dbReference type="EMBL" id="QIW17174.2"/>
    </source>
</evidence>
<dbReference type="AlphaFoldDB" id="A0A858MAN9"/>